<dbReference type="eggNOG" id="arCOG05572">
    <property type="taxonomic scope" value="Archaea"/>
</dbReference>
<reference evidence="1 2" key="1">
    <citation type="journal article" date="2012" name="Stand. Genomic Sci.">
        <title>Complete genome sequence of Pyrobaculum oguniense.</title>
        <authorList>
            <person name="Bernick D.L."/>
            <person name="Karplus K."/>
            <person name="Lui L.M."/>
            <person name="Coker J.K."/>
            <person name="Murphy J.N."/>
            <person name="Chan P.P."/>
            <person name="Cozen A.E."/>
            <person name="Lowe T.M."/>
        </authorList>
    </citation>
    <scope>NUCLEOTIDE SEQUENCE [LARGE SCALE GENOMIC DNA]</scope>
    <source>
        <strain evidence="1 2">TE7</strain>
    </source>
</reference>
<dbReference type="KEGG" id="pog:Pogu_0193"/>
<proteinExistence type="predicted"/>
<dbReference type="EMBL" id="CP003316">
    <property type="protein sequence ID" value="AFA38220.1"/>
    <property type="molecule type" value="Genomic_DNA"/>
</dbReference>
<protein>
    <recommendedName>
        <fullName evidence="3">PaRep2b protein</fullName>
    </recommendedName>
</protein>
<keyword evidence="2" id="KW-1185">Reference proteome</keyword>
<sequence>MSLYVLEDKGLYIECDMEYGPKKDISCTVKGVTQQCVEEAVRKTGYSAYMKIEGNRLLLSTSVFKAGKTPGELIKEIFFYLRLC</sequence>
<name>H6Q6B7_PYROT</name>
<organism evidence="1 2">
    <name type="scientific">Pyrobaculum oguniense (strain DSM 13380 / JCM 10595 / TE7)</name>
    <dbReference type="NCBI Taxonomy" id="698757"/>
    <lineage>
        <taxon>Archaea</taxon>
        <taxon>Thermoproteota</taxon>
        <taxon>Thermoprotei</taxon>
        <taxon>Thermoproteales</taxon>
        <taxon>Thermoproteaceae</taxon>
        <taxon>Pyrobaculum</taxon>
    </lineage>
</organism>
<gene>
    <name evidence="1" type="ordered locus">Pogu_0193</name>
</gene>
<dbReference type="Proteomes" id="UP000009062">
    <property type="component" value="Chromosome"/>
</dbReference>
<dbReference type="AlphaFoldDB" id="H6Q6B7"/>
<evidence type="ECO:0000313" key="2">
    <source>
        <dbReference type="Proteomes" id="UP000009062"/>
    </source>
</evidence>
<accession>H6Q6B7</accession>
<evidence type="ECO:0000313" key="1">
    <source>
        <dbReference type="EMBL" id="AFA38220.1"/>
    </source>
</evidence>
<dbReference type="STRING" id="698757.Pogu_0193"/>
<evidence type="ECO:0008006" key="3">
    <source>
        <dbReference type="Google" id="ProtNLM"/>
    </source>
</evidence>
<dbReference type="HOGENOM" id="CLU_2476138_0_0_2"/>